<dbReference type="RefSeq" id="XP_040711581.1">
    <property type="nucleotide sequence ID" value="XM_040858790.1"/>
</dbReference>
<sequence>MLKTKRFHAGAFGHRALTQIKEVYRECCRLDGPEEEVWLYGFSRGAFVIRAVADILHYITTLTSAHLSSFNNDYNVAFNAYKRLQRQDNFGEDQIYNMFAANTRAAPTIQFVGALDTVKAVDDDCFLRLIFQPFYSTYETCTGAQRAQESDAARVHLSEFPQQDKMFAMKMHDIRRVHKYPGHHGTRYAVQLYKMRATLWPKENPPQGVILHPSVDFVFDEHLNVYLDVAHFPLRTLLEQWR</sequence>
<dbReference type="OrthoDB" id="59699at2759"/>
<evidence type="ECO:0000313" key="2">
    <source>
        <dbReference type="EMBL" id="ORY58769.1"/>
    </source>
</evidence>
<evidence type="ECO:0000313" key="3">
    <source>
        <dbReference type="Proteomes" id="UP000193689"/>
    </source>
</evidence>
<dbReference type="GeneID" id="63775002"/>
<comment type="caution">
    <text evidence="2">The sequence shown here is derived from an EMBL/GenBank/DDBJ whole genome shotgun (WGS) entry which is preliminary data.</text>
</comment>
<reference evidence="2 3" key="1">
    <citation type="submission" date="2016-07" db="EMBL/GenBank/DDBJ databases">
        <title>Pervasive Adenine N6-methylation of Active Genes in Fungi.</title>
        <authorList>
            <consortium name="DOE Joint Genome Institute"/>
            <person name="Mondo S.J."/>
            <person name="Dannebaum R.O."/>
            <person name="Kuo R.C."/>
            <person name="Labutti K."/>
            <person name="Haridas S."/>
            <person name="Kuo A."/>
            <person name="Salamov A."/>
            <person name="Ahrendt S.R."/>
            <person name="Lipzen A."/>
            <person name="Sullivan W."/>
            <person name="Andreopoulos W.B."/>
            <person name="Clum A."/>
            <person name="Lindquist E."/>
            <person name="Daum C."/>
            <person name="Ramamoorthy G.K."/>
            <person name="Gryganskyi A."/>
            <person name="Culley D."/>
            <person name="Magnuson J.K."/>
            <person name="James T.Y."/>
            <person name="O'Malley M.A."/>
            <person name="Stajich J.E."/>
            <person name="Spatafora J.W."/>
            <person name="Visel A."/>
            <person name="Grigoriev I.V."/>
        </authorList>
    </citation>
    <scope>NUCLEOTIDE SEQUENCE [LARGE SCALE GENOMIC DNA]</scope>
    <source>
        <strain evidence="2 3">CBS 129021</strain>
    </source>
</reference>
<evidence type="ECO:0000259" key="1">
    <source>
        <dbReference type="Pfam" id="PF09994"/>
    </source>
</evidence>
<feature type="domain" description="T6SS Phospholipase effector Tle1-like catalytic" evidence="1">
    <location>
        <begin position="4"/>
        <end position="121"/>
    </location>
</feature>
<keyword evidence="3" id="KW-1185">Reference proteome</keyword>
<dbReference type="EMBL" id="MCFJ01000015">
    <property type="protein sequence ID" value="ORY58769.1"/>
    <property type="molecule type" value="Genomic_DNA"/>
</dbReference>
<dbReference type="PANTHER" id="PTHR33840">
    <property type="match status" value="1"/>
</dbReference>
<dbReference type="AlphaFoldDB" id="A0A1Y2DHQ7"/>
<dbReference type="InterPro" id="IPR018712">
    <property type="entry name" value="Tle1-like_cat"/>
</dbReference>
<organism evidence="2 3">
    <name type="scientific">Pseudomassariella vexata</name>
    <dbReference type="NCBI Taxonomy" id="1141098"/>
    <lineage>
        <taxon>Eukaryota</taxon>
        <taxon>Fungi</taxon>
        <taxon>Dikarya</taxon>
        <taxon>Ascomycota</taxon>
        <taxon>Pezizomycotina</taxon>
        <taxon>Sordariomycetes</taxon>
        <taxon>Xylariomycetidae</taxon>
        <taxon>Amphisphaeriales</taxon>
        <taxon>Pseudomassariaceae</taxon>
        <taxon>Pseudomassariella</taxon>
    </lineage>
</organism>
<accession>A0A1Y2DHQ7</accession>
<dbReference type="Proteomes" id="UP000193689">
    <property type="component" value="Unassembled WGS sequence"/>
</dbReference>
<protein>
    <recommendedName>
        <fullName evidence="1">T6SS Phospholipase effector Tle1-like catalytic domain-containing protein</fullName>
    </recommendedName>
</protein>
<dbReference type="InParanoid" id="A0A1Y2DHQ7"/>
<name>A0A1Y2DHQ7_9PEZI</name>
<dbReference type="PANTHER" id="PTHR33840:SF1">
    <property type="entry name" value="TLE1 PHOSPHOLIPASE DOMAIN-CONTAINING PROTEIN"/>
    <property type="match status" value="1"/>
</dbReference>
<proteinExistence type="predicted"/>
<gene>
    <name evidence="2" type="ORF">BCR38DRAFT_413088</name>
</gene>
<dbReference type="Pfam" id="PF09994">
    <property type="entry name" value="T6SS_Tle1-like_cat"/>
    <property type="match status" value="1"/>
</dbReference>
<dbReference type="STRING" id="1141098.A0A1Y2DHQ7"/>